<evidence type="ECO:0000256" key="14">
    <source>
        <dbReference type="PIRSR" id="PIRSR600823-2"/>
    </source>
</evidence>
<dbReference type="PROSITE" id="PS00435">
    <property type="entry name" value="PEROXIDASE_1"/>
    <property type="match status" value="1"/>
</dbReference>
<feature type="binding site" evidence="15">
    <location>
        <position position="187"/>
    </location>
    <ligand>
        <name>Ca(2+)</name>
        <dbReference type="ChEBI" id="CHEBI:29108"/>
        <label>2</label>
    </ligand>
</feature>
<evidence type="ECO:0000256" key="3">
    <source>
        <dbReference type="ARBA" id="ARBA00006873"/>
    </source>
</evidence>
<comment type="catalytic activity">
    <reaction evidence="1">
        <text>2 a phenolic donor + H2O2 = 2 a phenolic radical donor + 2 H2O</text>
        <dbReference type="Rhea" id="RHEA:56136"/>
        <dbReference type="ChEBI" id="CHEBI:15377"/>
        <dbReference type="ChEBI" id="CHEBI:16240"/>
        <dbReference type="ChEBI" id="CHEBI:139520"/>
        <dbReference type="ChEBI" id="CHEBI:139521"/>
        <dbReference type="EC" id="1.11.1.7"/>
    </reaction>
</comment>
<evidence type="ECO:0000259" key="18">
    <source>
        <dbReference type="PROSITE" id="PS50873"/>
    </source>
</evidence>
<dbReference type="InterPro" id="IPR019793">
    <property type="entry name" value="Peroxidases_heam-ligand_BS"/>
</dbReference>
<proteinExistence type="inferred from homology"/>
<keyword evidence="13" id="KW-0376">Hydrogen peroxide</keyword>
<dbReference type="EMBL" id="AWWV01015139">
    <property type="protein sequence ID" value="OMO53762.1"/>
    <property type="molecule type" value="Genomic_DNA"/>
</dbReference>
<feature type="domain" description="Plant heme peroxidase family profile" evidence="18">
    <location>
        <begin position="64"/>
        <end position="266"/>
    </location>
</feature>
<evidence type="ECO:0000256" key="13">
    <source>
        <dbReference type="ARBA" id="ARBA00023324"/>
    </source>
</evidence>
<dbReference type="GO" id="GO:0042744">
    <property type="term" value="P:hydrogen peroxide catabolic process"/>
    <property type="evidence" value="ECO:0007669"/>
    <property type="project" value="UniProtKB-KW"/>
</dbReference>
<dbReference type="Gene3D" id="1.10.420.10">
    <property type="entry name" value="Peroxidase, domain 2"/>
    <property type="match status" value="1"/>
</dbReference>
<keyword evidence="9" id="KW-0560">Oxidoreductase</keyword>
<dbReference type="PROSITE" id="PS50873">
    <property type="entry name" value="PEROXIDASE_4"/>
    <property type="match status" value="1"/>
</dbReference>
<evidence type="ECO:0000256" key="8">
    <source>
        <dbReference type="ARBA" id="ARBA00022723"/>
    </source>
</evidence>
<evidence type="ECO:0000256" key="9">
    <source>
        <dbReference type="ARBA" id="ARBA00023002"/>
    </source>
</evidence>
<evidence type="ECO:0000256" key="7">
    <source>
        <dbReference type="ARBA" id="ARBA00022617"/>
    </source>
</evidence>
<keyword evidence="17" id="KW-0732">Signal</keyword>
<dbReference type="InterPro" id="IPR000823">
    <property type="entry name" value="Peroxidase_pln"/>
</dbReference>
<dbReference type="Pfam" id="PF00141">
    <property type="entry name" value="peroxidase"/>
    <property type="match status" value="1"/>
</dbReference>
<comment type="similarity">
    <text evidence="3">Belongs to the peroxidase family. Ascorbate peroxidase subfamily.</text>
</comment>
<feature type="binding site" evidence="15">
    <location>
        <position position="136"/>
    </location>
    <ligand>
        <name>Ca(2+)</name>
        <dbReference type="ChEBI" id="CHEBI:29108"/>
        <label>2</label>
    </ligand>
</feature>
<evidence type="ECO:0000256" key="1">
    <source>
        <dbReference type="ARBA" id="ARBA00000189"/>
    </source>
</evidence>
<name>A0A1R3G6Q7_COCAP</name>
<keyword evidence="12" id="KW-0325">Glycoprotein</keyword>
<dbReference type="GO" id="GO:0006979">
    <property type="term" value="P:response to oxidative stress"/>
    <property type="evidence" value="ECO:0007669"/>
    <property type="project" value="InterPro"/>
</dbReference>
<dbReference type="AlphaFoldDB" id="A0A1R3G6Q7"/>
<comment type="function">
    <text evidence="2">Removal of H(2)O(2), oxidation of toxic reductants, biosynthesis and degradation of lignin, suberization, auxin catabolism, response to environmental stresses such as wounding, pathogen attack and oxidative stress. These functions might be dependent on each isozyme/isoform in each plant tissue.</text>
</comment>
<dbReference type="InterPro" id="IPR002016">
    <property type="entry name" value="Haem_peroxidase"/>
</dbReference>
<evidence type="ECO:0000256" key="17">
    <source>
        <dbReference type="SAM" id="SignalP"/>
    </source>
</evidence>
<keyword evidence="7" id="KW-0349">Heme</keyword>
<evidence type="ECO:0000256" key="6">
    <source>
        <dbReference type="ARBA" id="ARBA00022559"/>
    </source>
</evidence>
<evidence type="ECO:0000313" key="20">
    <source>
        <dbReference type="Proteomes" id="UP000188268"/>
    </source>
</evidence>
<dbReference type="InterPro" id="IPR033905">
    <property type="entry name" value="Secretory_peroxidase"/>
</dbReference>
<evidence type="ECO:0000256" key="10">
    <source>
        <dbReference type="ARBA" id="ARBA00023004"/>
    </source>
</evidence>
<dbReference type="Proteomes" id="UP000188268">
    <property type="component" value="Unassembled WGS sequence"/>
</dbReference>
<dbReference type="OrthoDB" id="2113341at2759"/>
<dbReference type="Gramene" id="OMO53762">
    <property type="protein sequence ID" value="OMO53762"/>
    <property type="gene ID" value="CCACVL1_28381"/>
</dbReference>
<evidence type="ECO:0000256" key="12">
    <source>
        <dbReference type="ARBA" id="ARBA00023180"/>
    </source>
</evidence>
<dbReference type="SUPFAM" id="SSF48113">
    <property type="entry name" value="Heme-dependent peroxidases"/>
    <property type="match status" value="1"/>
</dbReference>
<keyword evidence="15" id="KW-0106">Calcium</keyword>
<feature type="disulfide bond" evidence="16">
    <location>
        <begin position="142"/>
        <end position="174"/>
    </location>
</feature>
<dbReference type="InterPro" id="IPR010255">
    <property type="entry name" value="Haem_peroxidase_sf"/>
</dbReference>
<dbReference type="Gene3D" id="1.10.520.10">
    <property type="match status" value="2"/>
</dbReference>
<keyword evidence="20" id="KW-1185">Reference proteome</keyword>
<reference evidence="19 20" key="1">
    <citation type="submission" date="2013-09" db="EMBL/GenBank/DDBJ databases">
        <title>Corchorus capsularis genome sequencing.</title>
        <authorList>
            <person name="Alam M."/>
            <person name="Haque M.S."/>
            <person name="Islam M.S."/>
            <person name="Emdad E.M."/>
            <person name="Islam M.M."/>
            <person name="Ahmed B."/>
            <person name="Halim A."/>
            <person name="Hossen Q.M.M."/>
            <person name="Hossain M.Z."/>
            <person name="Ahmed R."/>
            <person name="Khan M.M."/>
            <person name="Islam R."/>
            <person name="Rashid M.M."/>
            <person name="Khan S.A."/>
            <person name="Rahman M.S."/>
            <person name="Alam M."/>
        </authorList>
    </citation>
    <scope>NUCLEOTIDE SEQUENCE [LARGE SCALE GENOMIC DNA]</scope>
    <source>
        <strain evidence="20">cv. CVL-1</strain>
        <tissue evidence="19">Whole seedling</tissue>
    </source>
</reference>
<keyword evidence="5" id="KW-0964">Secreted</keyword>
<dbReference type="GO" id="GO:0140825">
    <property type="term" value="F:lactoperoxidase activity"/>
    <property type="evidence" value="ECO:0007669"/>
    <property type="project" value="UniProtKB-EC"/>
</dbReference>
<dbReference type="EC" id="1.11.1.7" evidence="4"/>
<dbReference type="InterPro" id="IPR019794">
    <property type="entry name" value="Peroxidases_AS"/>
</dbReference>
<feature type="chain" id="PRO_5012322607" description="peroxidase" evidence="17">
    <location>
        <begin position="25"/>
        <end position="267"/>
    </location>
</feature>
<evidence type="ECO:0000313" key="19">
    <source>
        <dbReference type="EMBL" id="OMO53762.1"/>
    </source>
</evidence>
<organism evidence="19 20">
    <name type="scientific">Corchorus capsularis</name>
    <name type="common">Jute</name>
    <dbReference type="NCBI Taxonomy" id="210143"/>
    <lineage>
        <taxon>Eukaryota</taxon>
        <taxon>Viridiplantae</taxon>
        <taxon>Streptophyta</taxon>
        <taxon>Embryophyta</taxon>
        <taxon>Tracheophyta</taxon>
        <taxon>Spermatophyta</taxon>
        <taxon>Magnoliopsida</taxon>
        <taxon>eudicotyledons</taxon>
        <taxon>Gunneridae</taxon>
        <taxon>Pentapetalae</taxon>
        <taxon>rosids</taxon>
        <taxon>malvids</taxon>
        <taxon>Malvales</taxon>
        <taxon>Malvaceae</taxon>
        <taxon>Grewioideae</taxon>
        <taxon>Apeibeae</taxon>
        <taxon>Corchorus</taxon>
    </lineage>
</organism>
<dbReference type="CDD" id="cd00693">
    <property type="entry name" value="secretory_peroxidase"/>
    <property type="match status" value="1"/>
</dbReference>
<comment type="cofactor">
    <cofactor evidence="15">
        <name>heme b</name>
        <dbReference type="ChEBI" id="CHEBI:60344"/>
    </cofactor>
    <text evidence="15">Binds 1 heme b (iron(II)-protoporphyrin IX) group per subunit.</text>
</comment>
<sequence length="267" mass="29797">MKSGFNIFLVVSLVLFGIVEVCNAGLVTRSGLRYNYYKKSCRPAETIVQNIIRDRVRANPGLAAKLIRLHFHDCFVRFKKPLWDVPLGRRDGRVSLATEINGNIPGPFQNFSSLLQNFNKKGLTVDDLVILSGAHTIGVSHCGVFSRRLYNFTGKGDADPSLDKDYADILRKQCPNPASPTITVDMDPGSALSFDPHYYEILLQNKGLFTSDAELLTDRYSRRKVIQLQRPRAFFPSFAASMVKMGAIEVLTGNAGEIRQNCRVVNP</sequence>
<dbReference type="PROSITE" id="PS00436">
    <property type="entry name" value="PEROXIDASE_2"/>
    <property type="match status" value="1"/>
</dbReference>
<protein>
    <recommendedName>
        <fullName evidence="4">peroxidase</fullName>
        <ecNumber evidence="4">1.11.1.7</ecNumber>
    </recommendedName>
</protein>
<dbReference type="OMA" id="ANKLWRE"/>
<dbReference type="FunFam" id="1.10.420.10:FF:000008">
    <property type="entry name" value="Peroxidase"/>
    <property type="match status" value="1"/>
</dbReference>
<evidence type="ECO:0000256" key="2">
    <source>
        <dbReference type="ARBA" id="ARBA00002322"/>
    </source>
</evidence>
<evidence type="ECO:0000256" key="15">
    <source>
        <dbReference type="PIRSR" id="PIRSR600823-3"/>
    </source>
</evidence>
<feature type="signal peptide" evidence="17">
    <location>
        <begin position="1"/>
        <end position="24"/>
    </location>
</feature>
<dbReference type="STRING" id="210143.A0A1R3G6Q7"/>
<feature type="binding site" evidence="15">
    <location>
        <position position="195"/>
    </location>
    <ligand>
        <name>Ca(2+)</name>
        <dbReference type="ChEBI" id="CHEBI:29108"/>
        <label>2</label>
    </ligand>
</feature>
<evidence type="ECO:0000256" key="11">
    <source>
        <dbReference type="ARBA" id="ARBA00023157"/>
    </source>
</evidence>
<keyword evidence="6 19" id="KW-0575">Peroxidase</keyword>
<dbReference type="GO" id="GO:0020037">
    <property type="term" value="F:heme binding"/>
    <property type="evidence" value="ECO:0007669"/>
    <property type="project" value="InterPro"/>
</dbReference>
<evidence type="ECO:0000256" key="4">
    <source>
        <dbReference type="ARBA" id="ARBA00012313"/>
    </source>
</evidence>
<comment type="cofactor">
    <cofactor evidence="15">
        <name>Ca(2+)</name>
        <dbReference type="ChEBI" id="CHEBI:29108"/>
    </cofactor>
    <text evidence="15">Binds 2 calcium ions per subunit.</text>
</comment>
<feature type="binding site" evidence="14">
    <location>
        <position position="105"/>
    </location>
    <ligand>
        <name>substrate</name>
    </ligand>
</feature>
<feature type="binding site" description="axial binding residue" evidence="15">
    <location>
        <position position="135"/>
    </location>
    <ligand>
        <name>heme b</name>
        <dbReference type="ChEBI" id="CHEBI:60344"/>
    </ligand>
    <ligandPart>
        <name>Fe</name>
        <dbReference type="ChEBI" id="CHEBI:18248"/>
    </ligandPart>
</feature>
<accession>A0A1R3G6Q7</accession>
<evidence type="ECO:0000256" key="5">
    <source>
        <dbReference type="ARBA" id="ARBA00022525"/>
    </source>
</evidence>
<gene>
    <name evidence="19" type="ORF">CCACVL1_28381</name>
</gene>
<keyword evidence="10 15" id="KW-0408">Iron</keyword>
<dbReference type="GO" id="GO:0046872">
    <property type="term" value="F:metal ion binding"/>
    <property type="evidence" value="ECO:0007669"/>
    <property type="project" value="UniProtKB-KW"/>
</dbReference>
<dbReference type="PANTHER" id="PTHR31235">
    <property type="entry name" value="PEROXIDASE 25-RELATED"/>
    <property type="match status" value="1"/>
</dbReference>
<comment type="caution">
    <text evidence="19">The sequence shown here is derived from an EMBL/GenBank/DDBJ whole genome shotgun (WGS) entry which is preliminary data.</text>
</comment>
<keyword evidence="11 16" id="KW-1015">Disulfide bond</keyword>
<dbReference type="PRINTS" id="PR00458">
    <property type="entry name" value="PEROXIDASE"/>
</dbReference>
<keyword evidence="8 15" id="KW-0479">Metal-binding</keyword>
<evidence type="ECO:0000256" key="16">
    <source>
        <dbReference type="PIRSR" id="PIRSR600823-5"/>
    </source>
</evidence>